<proteinExistence type="predicted"/>
<sequence>MLDHIGGRIETGVPLGLLELLAVDQEPLLHRCCEDPLIPNGLIVGTSALVDGAKDPAVALINMA</sequence>
<evidence type="ECO:0000313" key="2">
    <source>
        <dbReference type="Proteomes" id="UP000321085"/>
    </source>
</evidence>
<comment type="caution">
    <text evidence="1">The sequence shown here is derived from an EMBL/GenBank/DDBJ whole genome shotgun (WGS) entry which is preliminary data.</text>
</comment>
<keyword evidence="2" id="KW-1185">Reference proteome</keyword>
<name>A0A512BZ68_9HYPH</name>
<protein>
    <submittedName>
        <fullName evidence="1">Uncharacterized protein</fullName>
    </submittedName>
</protein>
<organism evidence="1 2">
    <name type="scientific">Microvirga aerophila</name>
    <dbReference type="NCBI Taxonomy" id="670291"/>
    <lineage>
        <taxon>Bacteria</taxon>
        <taxon>Pseudomonadati</taxon>
        <taxon>Pseudomonadota</taxon>
        <taxon>Alphaproteobacteria</taxon>
        <taxon>Hyphomicrobiales</taxon>
        <taxon>Methylobacteriaceae</taxon>
        <taxon>Microvirga</taxon>
    </lineage>
</organism>
<dbReference type="EMBL" id="BJYU01000096">
    <property type="protein sequence ID" value="GEO17251.1"/>
    <property type="molecule type" value="Genomic_DNA"/>
</dbReference>
<evidence type="ECO:0000313" key="1">
    <source>
        <dbReference type="EMBL" id="GEO17251.1"/>
    </source>
</evidence>
<dbReference type="AlphaFoldDB" id="A0A512BZ68"/>
<accession>A0A512BZ68</accession>
<gene>
    <name evidence="1" type="ORF">MAE02_49470</name>
</gene>
<reference evidence="1 2" key="1">
    <citation type="submission" date="2019-07" db="EMBL/GenBank/DDBJ databases">
        <title>Whole genome shotgun sequence of Microvirga aerophila NBRC 106136.</title>
        <authorList>
            <person name="Hosoyama A."/>
            <person name="Uohara A."/>
            <person name="Ohji S."/>
            <person name="Ichikawa N."/>
        </authorList>
    </citation>
    <scope>NUCLEOTIDE SEQUENCE [LARGE SCALE GENOMIC DNA]</scope>
    <source>
        <strain evidence="1 2">NBRC 106136</strain>
    </source>
</reference>
<dbReference type="Proteomes" id="UP000321085">
    <property type="component" value="Unassembled WGS sequence"/>
</dbReference>